<evidence type="ECO:0000313" key="2">
    <source>
        <dbReference type="EMBL" id="JAT52319.1"/>
    </source>
</evidence>
<dbReference type="InterPro" id="IPR018253">
    <property type="entry name" value="DnaJ_domain_CS"/>
</dbReference>
<dbReference type="SUPFAM" id="SSF46565">
    <property type="entry name" value="Chaperone J-domain"/>
    <property type="match status" value="1"/>
</dbReference>
<dbReference type="AlphaFoldDB" id="A0A1D1YCG8"/>
<dbReference type="Pfam" id="PF00226">
    <property type="entry name" value="DnaJ"/>
    <property type="match status" value="1"/>
</dbReference>
<dbReference type="PROSITE" id="PS00636">
    <property type="entry name" value="DNAJ_1"/>
    <property type="match status" value="1"/>
</dbReference>
<accession>A0A1D1YCG8</accession>
<proteinExistence type="predicted"/>
<dbReference type="PANTHER" id="PTHR44137:SF13">
    <property type="entry name" value="CHAPERONE DNAJ-DOMAIN SUPERFAMILY PROTEIN"/>
    <property type="match status" value="1"/>
</dbReference>
<dbReference type="Gene3D" id="1.10.287.110">
    <property type="entry name" value="DnaJ domain"/>
    <property type="match status" value="1"/>
</dbReference>
<feature type="domain" description="J" evidence="1">
    <location>
        <begin position="43"/>
        <end position="107"/>
    </location>
</feature>
<dbReference type="PRINTS" id="PR00625">
    <property type="entry name" value="JDOMAIN"/>
</dbReference>
<dbReference type="InterPro" id="IPR001623">
    <property type="entry name" value="DnaJ_domain"/>
</dbReference>
<protein>
    <submittedName>
        <fullName evidence="2">Chaperone protein dnaJ 49</fullName>
    </submittedName>
</protein>
<dbReference type="CDD" id="cd06257">
    <property type="entry name" value="DnaJ"/>
    <property type="match status" value="1"/>
</dbReference>
<evidence type="ECO:0000259" key="1">
    <source>
        <dbReference type="PROSITE" id="PS50076"/>
    </source>
</evidence>
<dbReference type="PROSITE" id="PS50076">
    <property type="entry name" value="DNAJ_2"/>
    <property type="match status" value="1"/>
</dbReference>
<dbReference type="InterPro" id="IPR036869">
    <property type="entry name" value="J_dom_sf"/>
</dbReference>
<reference evidence="2" key="1">
    <citation type="submission" date="2015-07" db="EMBL/GenBank/DDBJ databases">
        <title>Transcriptome Assembly of Anthurium amnicola.</title>
        <authorList>
            <person name="Suzuki J."/>
        </authorList>
    </citation>
    <scope>NUCLEOTIDE SEQUENCE</scope>
</reference>
<name>A0A1D1YCG8_9ARAE</name>
<dbReference type="PANTHER" id="PTHR44137">
    <property type="entry name" value="BNAC03G44070D PROTEIN"/>
    <property type="match status" value="1"/>
</dbReference>
<gene>
    <name evidence="2" type="primary">ATJ49_11</name>
    <name evidence="2" type="ORF">g.37895</name>
</gene>
<organism evidence="2">
    <name type="scientific">Anthurium amnicola</name>
    <dbReference type="NCBI Taxonomy" id="1678845"/>
    <lineage>
        <taxon>Eukaryota</taxon>
        <taxon>Viridiplantae</taxon>
        <taxon>Streptophyta</taxon>
        <taxon>Embryophyta</taxon>
        <taxon>Tracheophyta</taxon>
        <taxon>Spermatophyta</taxon>
        <taxon>Magnoliopsida</taxon>
        <taxon>Liliopsida</taxon>
        <taxon>Araceae</taxon>
        <taxon>Pothoideae</taxon>
        <taxon>Potheae</taxon>
        <taxon>Anthurium</taxon>
    </lineage>
</organism>
<dbReference type="SMART" id="SM00271">
    <property type="entry name" value="DnaJ"/>
    <property type="match status" value="1"/>
</dbReference>
<dbReference type="EMBL" id="GDJX01015617">
    <property type="protein sequence ID" value="JAT52319.1"/>
    <property type="molecule type" value="Transcribed_RNA"/>
</dbReference>
<sequence length="244" mass="27965">MGRRKAEEMDPRAQLVREICSMSSAYAACTHRRSNPRKPTFVDWYLILRVDESAGVDLVRKRYLHLALQLHPDKNKHPQAEIAFKLVSEAHACLSDEARRRAFDSERRDSACQECTGKLHHDQKHALPNNNAEGERDSAAARHLRSRRILQALREVTYRIREDAKVIEHCLRAHRALKSESPVFDPSDCLLYPGYPHPGLSVPKDVWWLRTGDVPAYQSRRGGCESPVYEIGSDSASKSHKFRF</sequence>
<dbReference type="GO" id="GO:0005783">
    <property type="term" value="C:endoplasmic reticulum"/>
    <property type="evidence" value="ECO:0007669"/>
    <property type="project" value="UniProtKB-ARBA"/>
</dbReference>